<dbReference type="Proteomes" id="UP001586593">
    <property type="component" value="Unassembled WGS sequence"/>
</dbReference>
<evidence type="ECO:0000313" key="2">
    <source>
        <dbReference type="EMBL" id="KAL1841213.1"/>
    </source>
</evidence>
<accession>A0ABR3VHR8</accession>
<evidence type="ECO:0000256" key="1">
    <source>
        <dbReference type="SAM" id="MobiDB-lite"/>
    </source>
</evidence>
<name>A0ABR3VHR8_9PEZI</name>
<reference evidence="2 3" key="1">
    <citation type="journal article" date="2024" name="Commun. Biol.">
        <title>Comparative genomic analysis of thermophilic fungi reveals convergent evolutionary adaptations and gene losses.</title>
        <authorList>
            <person name="Steindorff A.S."/>
            <person name="Aguilar-Pontes M.V."/>
            <person name="Robinson A.J."/>
            <person name="Andreopoulos B."/>
            <person name="LaButti K."/>
            <person name="Kuo A."/>
            <person name="Mondo S."/>
            <person name="Riley R."/>
            <person name="Otillar R."/>
            <person name="Haridas S."/>
            <person name="Lipzen A."/>
            <person name="Grimwood J."/>
            <person name="Schmutz J."/>
            <person name="Clum A."/>
            <person name="Reid I.D."/>
            <person name="Moisan M.C."/>
            <person name="Butler G."/>
            <person name="Nguyen T.T.M."/>
            <person name="Dewar K."/>
            <person name="Conant G."/>
            <person name="Drula E."/>
            <person name="Henrissat B."/>
            <person name="Hansel C."/>
            <person name="Singer S."/>
            <person name="Hutchinson M.I."/>
            <person name="de Vries R.P."/>
            <person name="Natvig D.O."/>
            <person name="Powell A.J."/>
            <person name="Tsang A."/>
            <person name="Grigoriev I.V."/>
        </authorList>
    </citation>
    <scope>NUCLEOTIDE SEQUENCE [LARGE SCALE GENOMIC DNA]</scope>
    <source>
        <strain evidence="2 3">ATCC 24622</strain>
    </source>
</reference>
<dbReference type="EMBL" id="JAZHXJ010002101">
    <property type="protein sequence ID" value="KAL1841213.1"/>
    <property type="molecule type" value="Genomic_DNA"/>
</dbReference>
<proteinExistence type="predicted"/>
<keyword evidence="3" id="KW-1185">Reference proteome</keyword>
<gene>
    <name evidence="2" type="ORF">VTK73DRAFT_3564</name>
</gene>
<feature type="region of interest" description="Disordered" evidence="1">
    <location>
        <begin position="84"/>
        <end position="105"/>
    </location>
</feature>
<feature type="compositionally biased region" description="Low complexity" evidence="1">
    <location>
        <begin position="86"/>
        <end position="105"/>
    </location>
</feature>
<comment type="caution">
    <text evidence="2">The sequence shown here is derived from an EMBL/GenBank/DDBJ whole genome shotgun (WGS) entry which is preliminary data.</text>
</comment>
<sequence length="171" mass="18824">MSLLVRVMVPATEEMMLVVLGVVYVPWPLRSRPVSRGGGGERRKSTVAESGFVYLIHWGSSVMTSPGVTMSYWSSLRTRLAGRIRTSPSSSTPPLLESESDSSSSLRPKYLGTGFGAMIVMGMAQRGERIGVVLAWACSVALRRRLCLSLVLGRSPVLYVLLPLRREKRRL</sequence>
<evidence type="ECO:0000313" key="3">
    <source>
        <dbReference type="Proteomes" id="UP001586593"/>
    </source>
</evidence>
<organism evidence="2 3">
    <name type="scientific">Phialemonium thermophilum</name>
    <dbReference type="NCBI Taxonomy" id="223376"/>
    <lineage>
        <taxon>Eukaryota</taxon>
        <taxon>Fungi</taxon>
        <taxon>Dikarya</taxon>
        <taxon>Ascomycota</taxon>
        <taxon>Pezizomycotina</taxon>
        <taxon>Sordariomycetes</taxon>
        <taxon>Sordariomycetidae</taxon>
        <taxon>Cephalothecales</taxon>
        <taxon>Cephalothecaceae</taxon>
        <taxon>Phialemonium</taxon>
    </lineage>
</organism>
<protein>
    <submittedName>
        <fullName evidence="2">Uncharacterized protein</fullName>
    </submittedName>
</protein>